<keyword evidence="9" id="KW-0862">Zinc</keyword>
<comment type="subcellular location">
    <subcellularLocation>
        <location evidence="2">Cytoplasm</location>
    </subcellularLocation>
</comment>
<keyword evidence="8" id="KW-0863">Zinc-finger</keyword>
<accession>A0A6X9BF75</accession>
<dbReference type="FunFam" id="2.60.260.20:FF:000004">
    <property type="entry name" value="Molecular chaperone DnaJ"/>
    <property type="match status" value="1"/>
</dbReference>
<evidence type="ECO:0000256" key="9">
    <source>
        <dbReference type="ARBA" id="ARBA00022833"/>
    </source>
</evidence>
<keyword evidence="4" id="KW-0963">Cytoplasm</keyword>
<dbReference type="GO" id="GO:0005737">
    <property type="term" value="C:cytoplasm"/>
    <property type="evidence" value="ECO:0007669"/>
    <property type="project" value="UniProtKB-SubCell"/>
</dbReference>
<dbReference type="Pfam" id="PF01556">
    <property type="entry name" value="DnaJ_C"/>
    <property type="match status" value="1"/>
</dbReference>
<dbReference type="GO" id="GO:0051082">
    <property type="term" value="F:unfolded protein binding"/>
    <property type="evidence" value="ECO:0007669"/>
    <property type="project" value="InterPro"/>
</dbReference>
<evidence type="ECO:0000256" key="6">
    <source>
        <dbReference type="ARBA" id="ARBA00022723"/>
    </source>
</evidence>
<dbReference type="Gene3D" id="2.60.260.20">
    <property type="entry name" value="Urease metallochaperone UreE, N-terminal domain"/>
    <property type="match status" value="1"/>
</dbReference>
<dbReference type="AlphaFoldDB" id="A0A6X9BF75"/>
<evidence type="ECO:0000259" key="12">
    <source>
        <dbReference type="Pfam" id="PF01556"/>
    </source>
</evidence>
<feature type="non-terminal residue" evidence="13">
    <location>
        <position position="1"/>
    </location>
</feature>
<protein>
    <submittedName>
        <fullName evidence="13">Molecular chaperone DnaJ</fullName>
    </submittedName>
</protein>
<keyword evidence="6" id="KW-0479">Metal-binding</keyword>
<dbReference type="EMBL" id="DAAGBS010000146">
    <property type="protein sequence ID" value="HAB2403748.1"/>
    <property type="molecule type" value="Genomic_DNA"/>
</dbReference>
<feature type="domain" description="Chaperone DnaJ C-terminal" evidence="12">
    <location>
        <begin position="1"/>
        <end position="56"/>
    </location>
</feature>
<dbReference type="InterPro" id="IPR002939">
    <property type="entry name" value="DnaJ_C"/>
</dbReference>
<dbReference type="GO" id="GO:0042026">
    <property type="term" value="P:protein refolding"/>
    <property type="evidence" value="ECO:0007669"/>
    <property type="project" value="TreeGrafter"/>
</dbReference>
<dbReference type="SUPFAM" id="SSF49493">
    <property type="entry name" value="HSP40/DnaJ peptide-binding domain"/>
    <property type="match status" value="1"/>
</dbReference>
<sequence>ALGGEIEVPTLDGRVMLKVPSETQTGKLFRMRGKGVKSVRGGAQGDLLCRVVVETPVGLSEKQKQLLKDLQESFGGPTGEKNSPRSKSFFDGVKKFFDDLTR</sequence>
<dbReference type="InterPro" id="IPR008971">
    <property type="entry name" value="HSP40/DnaJ_pept-bd"/>
</dbReference>
<reference evidence="13" key="2">
    <citation type="submission" date="2019-10" db="EMBL/GenBank/DDBJ databases">
        <authorList>
            <consortium name="NCBI Pathogen Detection Project"/>
        </authorList>
    </citation>
    <scope>NUCLEOTIDE SEQUENCE</scope>
    <source>
        <strain evidence="13">Salmonella enterica</strain>
    </source>
</reference>
<name>A0A6X9BF75_SALET</name>
<reference evidence="13" key="1">
    <citation type="journal article" date="2018" name="Genome Biol.">
        <title>SKESA: strategic k-mer extension for scrupulous assemblies.</title>
        <authorList>
            <person name="Souvorov A."/>
            <person name="Agarwala R."/>
            <person name="Lipman D.J."/>
        </authorList>
    </citation>
    <scope>NUCLEOTIDE SEQUENCE</scope>
    <source>
        <strain evidence="13">Salmonella enterica</strain>
    </source>
</reference>
<gene>
    <name evidence="13" type="ORF">GB242_22740</name>
</gene>
<keyword evidence="7" id="KW-0677">Repeat</keyword>
<evidence type="ECO:0000313" key="13">
    <source>
        <dbReference type="EMBL" id="HAB2403748.1"/>
    </source>
</evidence>
<evidence type="ECO:0000256" key="7">
    <source>
        <dbReference type="ARBA" id="ARBA00022737"/>
    </source>
</evidence>
<dbReference type="PANTHER" id="PTHR43096:SF48">
    <property type="entry name" value="CHAPERONE PROTEIN DNAJ"/>
    <property type="match status" value="1"/>
</dbReference>
<evidence type="ECO:0000256" key="3">
    <source>
        <dbReference type="ARBA" id="ARBA00011738"/>
    </source>
</evidence>
<evidence type="ECO:0000256" key="4">
    <source>
        <dbReference type="ARBA" id="ARBA00022490"/>
    </source>
</evidence>
<comment type="caution">
    <text evidence="13">The sequence shown here is derived from an EMBL/GenBank/DDBJ whole genome shotgun (WGS) entry which is preliminary data.</text>
</comment>
<keyword evidence="5" id="KW-0235">DNA replication</keyword>
<proteinExistence type="predicted"/>
<keyword evidence="10" id="KW-0346">Stress response</keyword>
<organism evidence="13">
    <name type="scientific">Salmonella enterica subsp. enterica serovar Mbandaka</name>
    <dbReference type="NCBI Taxonomy" id="192954"/>
    <lineage>
        <taxon>Bacteria</taxon>
        <taxon>Pseudomonadati</taxon>
        <taxon>Pseudomonadota</taxon>
        <taxon>Gammaproteobacteria</taxon>
        <taxon>Enterobacterales</taxon>
        <taxon>Enterobacteriaceae</taxon>
        <taxon>Salmonella</taxon>
    </lineage>
</organism>
<dbReference type="GO" id="GO:0006260">
    <property type="term" value="P:DNA replication"/>
    <property type="evidence" value="ECO:0007669"/>
    <property type="project" value="UniProtKB-KW"/>
</dbReference>
<evidence type="ECO:0000256" key="2">
    <source>
        <dbReference type="ARBA" id="ARBA00004496"/>
    </source>
</evidence>
<evidence type="ECO:0000256" key="1">
    <source>
        <dbReference type="ARBA" id="ARBA00001947"/>
    </source>
</evidence>
<comment type="subunit">
    <text evidence="3">Homodimer.</text>
</comment>
<keyword evidence="11" id="KW-0143">Chaperone</keyword>
<comment type="cofactor">
    <cofactor evidence="1">
        <name>Zn(2+)</name>
        <dbReference type="ChEBI" id="CHEBI:29105"/>
    </cofactor>
</comment>
<evidence type="ECO:0000256" key="10">
    <source>
        <dbReference type="ARBA" id="ARBA00023016"/>
    </source>
</evidence>
<dbReference type="PANTHER" id="PTHR43096">
    <property type="entry name" value="DNAJ HOMOLOG 1, MITOCHONDRIAL-RELATED"/>
    <property type="match status" value="1"/>
</dbReference>
<evidence type="ECO:0000256" key="5">
    <source>
        <dbReference type="ARBA" id="ARBA00022705"/>
    </source>
</evidence>
<dbReference type="GO" id="GO:0008270">
    <property type="term" value="F:zinc ion binding"/>
    <property type="evidence" value="ECO:0007669"/>
    <property type="project" value="UniProtKB-KW"/>
</dbReference>
<evidence type="ECO:0000256" key="11">
    <source>
        <dbReference type="ARBA" id="ARBA00023186"/>
    </source>
</evidence>
<evidence type="ECO:0000256" key="8">
    <source>
        <dbReference type="ARBA" id="ARBA00022771"/>
    </source>
</evidence>